<dbReference type="OrthoDB" id="9780552at2"/>
<evidence type="ECO:0000256" key="6">
    <source>
        <dbReference type="ARBA" id="ARBA00022989"/>
    </source>
</evidence>
<dbReference type="GO" id="GO:0005886">
    <property type="term" value="C:plasma membrane"/>
    <property type="evidence" value="ECO:0007669"/>
    <property type="project" value="UniProtKB-SubCell"/>
</dbReference>
<keyword evidence="7 11" id="KW-0472">Membrane</keyword>
<sequence>MCRKNDRNGQIDSTVIEAQNEEGIPLLKRRRWIAAVLLLVLSVVMLSGCSTNPGQYKIDRAHPSWFEQILVIPLSDLLDLFKDWLGNYGLSILVVTFLVRLVILPLTWKQQKSAKAMQELQPQLTKLREKYKNNQQKLQEETMKLFQKHNVNPMAGCLPLLIQIPVLLAFYRAIIGNAHIAHSSFLYLQLGKADPFYILPLLAAVTTYLQFISTGAGANPQMKVMVWVMPVMIFFLAYQFPAALSLYWVGGNIFTILTYLLFFNKMKKSNVTQEGTVR</sequence>
<dbReference type="InterPro" id="IPR047196">
    <property type="entry name" value="YidC_ALB_C"/>
</dbReference>
<dbReference type="PANTHER" id="PTHR12428:SF65">
    <property type="entry name" value="CYTOCHROME C OXIDASE ASSEMBLY PROTEIN COX18, MITOCHONDRIAL"/>
    <property type="match status" value="1"/>
</dbReference>
<dbReference type="GO" id="GO:0032977">
    <property type="term" value="F:membrane insertase activity"/>
    <property type="evidence" value="ECO:0007669"/>
    <property type="project" value="InterPro"/>
</dbReference>
<feature type="transmembrane region" description="Helical" evidence="11">
    <location>
        <begin position="32"/>
        <end position="48"/>
    </location>
</feature>
<accession>A0A7W2AHP4</accession>
<dbReference type="GO" id="GO:0015031">
    <property type="term" value="P:protein transport"/>
    <property type="evidence" value="ECO:0007669"/>
    <property type="project" value="UniProtKB-KW"/>
</dbReference>
<dbReference type="InterPro" id="IPR028055">
    <property type="entry name" value="YidC/Oxa/ALB_C"/>
</dbReference>
<keyword evidence="10" id="KW-0175">Coiled coil</keyword>
<evidence type="ECO:0000256" key="10">
    <source>
        <dbReference type="SAM" id="Coils"/>
    </source>
</evidence>
<keyword evidence="6 11" id="KW-1133">Transmembrane helix</keyword>
<dbReference type="PRINTS" id="PR01900">
    <property type="entry name" value="YIDCPROTEIN"/>
</dbReference>
<dbReference type="AlphaFoldDB" id="A0A7W2AHP4"/>
<gene>
    <name evidence="13" type="ORF">H1164_03325</name>
</gene>
<evidence type="ECO:0000259" key="12">
    <source>
        <dbReference type="Pfam" id="PF02096"/>
    </source>
</evidence>
<feature type="transmembrane region" description="Helical" evidence="11">
    <location>
        <begin position="153"/>
        <end position="175"/>
    </location>
</feature>
<dbReference type="CDD" id="cd20070">
    <property type="entry name" value="5TM_YidC_Alb3"/>
    <property type="match status" value="1"/>
</dbReference>
<keyword evidence="14" id="KW-1185">Reference proteome</keyword>
<keyword evidence="2" id="KW-0813">Transport</keyword>
<feature type="transmembrane region" description="Helical" evidence="11">
    <location>
        <begin position="195"/>
        <end position="212"/>
    </location>
</feature>
<keyword evidence="5" id="KW-0653">Protein transport</keyword>
<feature type="domain" description="Membrane insertase YidC/Oxa/ALB C-terminal" evidence="12">
    <location>
        <begin position="88"/>
        <end position="260"/>
    </location>
</feature>
<keyword evidence="8" id="KW-0143">Chaperone</keyword>
<evidence type="ECO:0000313" key="13">
    <source>
        <dbReference type="EMBL" id="MBA4541934.1"/>
    </source>
</evidence>
<dbReference type="PANTHER" id="PTHR12428">
    <property type="entry name" value="OXA1"/>
    <property type="match status" value="1"/>
</dbReference>
<evidence type="ECO:0000256" key="11">
    <source>
        <dbReference type="SAM" id="Phobius"/>
    </source>
</evidence>
<dbReference type="EMBL" id="JACEIP010000003">
    <property type="protein sequence ID" value="MBA4541934.1"/>
    <property type="molecule type" value="Genomic_DNA"/>
</dbReference>
<reference evidence="13 14" key="1">
    <citation type="submission" date="2020-07" db="EMBL/GenBank/DDBJ databases">
        <authorList>
            <person name="Feng H."/>
        </authorList>
    </citation>
    <scope>NUCLEOTIDE SEQUENCE [LARGE SCALE GENOMIC DNA]</scope>
    <source>
        <strain evidence="14">s-11</strain>
    </source>
</reference>
<dbReference type="Proteomes" id="UP000530514">
    <property type="component" value="Unassembled WGS sequence"/>
</dbReference>
<evidence type="ECO:0000313" key="14">
    <source>
        <dbReference type="Proteomes" id="UP000530514"/>
    </source>
</evidence>
<keyword evidence="4 9" id="KW-0812">Transmembrane</keyword>
<evidence type="ECO:0000256" key="1">
    <source>
        <dbReference type="ARBA" id="ARBA00004651"/>
    </source>
</evidence>
<evidence type="ECO:0000256" key="8">
    <source>
        <dbReference type="ARBA" id="ARBA00023186"/>
    </source>
</evidence>
<feature type="coiled-coil region" evidence="10">
    <location>
        <begin position="121"/>
        <end position="148"/>
    </location>
</feature>
<comment type="similarity">
    <text evidence="9">Belongs to the OXA1/ALB3/YidC family.</text>
</comment>
<evidence type="ECO:0000256" key="2">
    <source>
        <dbReference type="ARBA" id="ARBA00022448"/>
    </source>
</evidence>
<name>A0A7W2AHP4_9BACL</name>
<dbReference type="GO" id="GO:0051205">
    <property type="term" value="P:protein insertion into membrane"/>
    <property type="evidence" value="ECO:0007669"/>
    <property type="project" value="TreeGrafter"/>
</dbReference>
<evidence type="ECO:0000256" key="4">
    <source>
        <dbReference type="ARBA" id="ARBA00022692"/>
    </source>
</evidence>
<proteinExistence type="inferred from homology"/>
<feature type="transmembrane region" description="Helical" evidence="11">
    <location>
        <begin position="246"/>
        <end position="263"/>
    </location>
</feature>
<evidence type="ECO:0000256" key="5">
    <source>
        <dbReference type="ARBA" id="ARBA00022927"/>
    </source>
</evidence>
<dbReference type="Pfam" id="PF02096">
    <property type="entry name" value="60KD_IMP"/>
    <property type="match status" value="1"/>
</dbReference>
<keyword evidence="3" id="KW-1003">Cell membrane</keyword>
<evidence type="ECO:0000256" key="9">
    <source>
        <dbReference type="RuleBase" id="RU003945"/>
    </source>
</evidence>
<comment type="subcellular location">
    <subcellularLocation>
        <location evidence="1">Cell membrane</location>
        <topology evidence="1">Multi-pass membrane protein</topology>
    </subcellularLocation>
    <subcellularLocation>
        <location evidence="9">Membrane</location>
        <topology evidence="9">Multi-pass membrane protein</topology>
    </subcellularLocation>
</comment>
<dbReference type="NCBIfam" id="TIGR03592">
    <property type="entry name" value="yidC_oxa1_cterm"/>
    <property type="match status" value="1"/>
</dbReference>
<organism evidence="13 14">
    <name type="scientific">Thermoactinomyces daqus</name>
    <dbReference type="NCBI Taxonomy" id="1329516"/>
    <lineage>
        <taxon>Bacteria</taxon>
        <taxon>Bacillati</taxon>
        <taxon>Bacillota</taxon>
        <taxon>Bacilli</taxon>
        <taxon>Bacillales</taxon>
        <taxon>Thermoactinomycetaceae</taxon>
        <taxon>Thermoactinomyces</taxon>
    </lineage>
</organism>
<comment type="caution">
    <text evidence="13">The sequence shown here is derived from an EMBL/GenBank/DDBJ whole genome shotgun (WGS) entry which is preliminary data.</text>
</comment>
<evidence type="ECO:0000256" key="3">
    <source>
        <dbReference type="ARBA" id="ARBA00022475"/>
    </source>
</evidence>
<dbReference type="InterPro" id="IPR001708">
    <property type="entry name" value="YidC/ALB3/OXA1/COX18"/>
</dbReference>
<evidence type="ECO:0000256" key="7">
    <source>
        <dbReference type="ARBA" id="ARBA00023136"/>
    </source>
</evidence>
<feature type="transmembrane region" description="Helical" evidence="11">
    <location>
        <begin position="88"/>
        <end position="108"/>
    </location>
</feature>
<protein>
    <submittedName>
        <fullName evidence="13">Membrane protein insertase YidC</fullName>
    </submittedName>
</protein>
<feature type="transmembrane region" description="Helical" evidence="11">
    <location>
        <begin position="224"/>
        <end position="240"/>
    </location>
</feature>